<feature type="compositionally biased region" description="Basic and acidic residues" evidence="4">
    <location>
        <begin position="1248"/>
        <end position="1277"/>
    </location>
</feature>
<keyword evidence="5" id="KW-0812">Transmembrane</keyword>
<dbReference type="InterPro" id="IPR013783">
    <property type="entry name" value="Ig-like_fold"/>
</dbReference>
<feature type="compositionally biased region" description="Basic and acidic residues" evidence="4">
    <location>
        <begin position="1137"/>
        <end position="1159"/>
    </location>
</feature>
<feature type="compositionally biased region" description="Basic and acidic residues" evidence="4">
    <location>
        <begin position="974"/>
        <end position="983"/>
    </location>
</feature>
<reference evidence="9" key="1">
    <citation type="submission" date="2017-04" db="EMBL/GenBank/DDBJ databases">
        <authorList>
            <person name="Bumgarner R.E."/>
            <person name="Fredricks D.N."/>
            <person name="Srinivasan S."/>
        </authorList>
    </citation>
    <scope>NUCLEOTIDE SEQUENCE [LARGE SCALE GENOMIC DNA]</scope>
    <source>
        <strain evidence="9">KA00405</strain>
    </source>
</reference>
<dbReference type="PANTHER" id="PTHR36108:SF13">
    <property type="entry name" value="COLOSSIN-B-RELATED"/>
    <property type="match status" value="1"/>
</dbReference>
<feature type="compositionally biased region" description="Basic and acidic residues" evidence="4">
    <location>
        <begin position="937"/>
        <end position="954"/>
    </location>
</feature>
<feature type="compositionally biased region" description="Basic and acidic residues" evidence="4">
    <location>
        <begin position="1092"/>
        <end position="1101"/>
    </location>
</feature>
<evidence type="ECO:0000256" key="4">
    <source>
        <dbReference type="SAM" id="MobiDB-lite"/>
    </source>
</evidence>
<evidence type="ECO:0000256" key="5">
    <source>
        <dbReference type="SAM" id="Phobius"/>
    </source>
</evidence>
<feature type="region of interest" description="Disordered" evidence="4">
    <location>
        <begin position="1013"/>
        <end position="1102"/>
    </location>
</feature>
<feature type="compositionally biased region" description="Basic and acidic residues" evidence="4">
    <location>
        <begin position="1209"/>
        <end position="1218"/>
    </location>
</feature>
<feature type="domain" description="SpaA-like prealbumin fold" evidence="6">
    <location>
        <begin position="822"/>
        <end position="903"/>
    </location>
</feature>
<feature type="domain" description="SpaA-like prealbumin fold" evidence="6">
    <location>
        <begin position="595"/>
        <end position="686"/>
    </location>
</feature>
<feature type="transmembrane region" description="Helical" evidence="5">
    <location>
        <begin position="1347"/>
        <end position="1364"/>
    </location>
</feature>
<gene>
    <name evidence="8" type="ORF">B7R76_04575</name>
</gene>
<keyword evidence="5" id="KW-0472">Membrane</keyword>
<dbReference type="InterPro" id="IPR041033">
    <property type="entry name" value="SpaA_PFL_dom_1"/>
</dbReference>
<dbReference type="Gene3D" id="2.60.40.10">
    <property type="entry name" value="Immunoglobulins"/>
    <property type="match status" value="5"/>
</dbReference>
<feature type="compositionally biased region" description="Polar residues" evidence="4">
    <location>
        <begin position="1301"/>
        <end position="1312"/>
    </location>
</feature>
<feature type="region of interest" description="Disordered" evidence="4">
    <location>
        <begin position="1248"/>
        <end position="1343"/>
    </location>
</feature>
<feature type="compositionally biased region" description="Basic and acidic residues" evidence="4">
    <location>
        <begin position="1019"/>
        <end position="1042"/>
    </location>
</feature>
<dbReference type="EMBL" id="NBZD01000002">
    <property type="protein sequence ID" value="PNH18833.1"/>
    <property type="molecule type" value="Genomic_DNA"/>
</dbReference>
<dbReference type="Pfam" id="PF17802">
    <property type="entry name" value="SpaA"/>
    <property type="match status" value="4"/>
</dbReference>
<evidence type="ECO:0008006" key="10">
    <source>
        <dbReference type="Google" id="ProtNLM"/>
    </source>
</evidence>
<sequence>MRNRGHFKKFLASGRALLSAVVTVAVILGGVVLLPSAVRAEDNFNGFPNDVTSISLNDRYYSSGYIEKTLRENKPNYNRFATVTADGKNLDADSYAFCLANGKKFPTYKEEGKAEGIYSMVRNIDEDMYTKLLAENHKFSHIANKKLAWDTFSRLTYIYLADPTGIVKRVWGKEIGTARDAFHQVIQLEIWRYTDGFLVSPTQNYFEYKYLSNEQKKALELVRQEMWNFAVPYDQLEYRFYKPEFKRGAGYQALGTVRFKQNTIINVKKIWVNLDNPEEKPDTYVRLLHDGNPVMVHDPAFPNDPSKQQEAVQKIDNVSDQAVFEGAFNLDVGIWSVEEVMPDDQGGWKTWKAEGYTSGKPEKVDDRHFTITNTKQPNPKVVKVRKFWFNMGESTAVPDDVYFTLYKNGTKVADPKKLEKNAVSVEFPIDNSADIKQYTVKETDATGNPWKKDGYADPVVKKVLDGVFEVSNEKKDPSKIKVKVKKVDKDQPDKLLVGANLMIEKHPFPGKYLDADWQTTGKVDEIELPAGGYRLFEKETPLGYKCAADIYFKIDDQGNVSVSGTDPKGLYVASIDKTITMADEKDTTTGSKLTDVTLSKKAVNGTDELPGAKLQVVQIVSKQGQNPYSKLVEEWTSDKDKGAKTIKLPEGEYMMVETTAPNGYEVAESITFKVDAKGKVSVRGENGNFVNQGDSTVTMIDKPKQQEEKTFSVNLSKKAVNGTAELPGAKLKVLKGYSENGQLVEEWTSDKSSKEIHLAPGVYTMVETTAPNGYEVAESITFKVDADGKVSIKSADGKFVTSDKAEVVMYDKPKQQEEKTFSVKLSKKAVNGTAELPGAKLKVLKVYNENSQLVEEWTSGNSSKEIQLAPGVYTMVETTAPNGYEVAESITFKVDADGKVSIKSAEGKFVTSDKAEVVMYDKPKQPGTEGGKHKVTFPKDAETSEDDPKGEHTTLKIVEGEDPNGNTTVGESWKPGKEDKNVDLKPGTYTLVKVVEKDGRQEVTESVTFRVENNGEISVKNKDGDFVKKDDKTITTKDKEKTNPQQPGGKHKVTFPKDAETSEDDPKGEHTTLKIVEGEDPNGNTTVGESWKPGKEDKNVDLKPGTYTLVKVVEKDGQEVTETVTFKVDNNGKISVKNKDGNYVEKDDKTITTKDKEKTNPQQPGGKHKVTFPKDAETSEDDPKGEHTTLKIVEGEDPNGNTTVGESWKPGKEDKNVDLKPGTYTLVKVVEKDGRQEVTESVTFRVEKDGKISVKNKDGDFVKKDGNTITTKDKEKPTPQQPGEEPSQNHGTLFPPVILQQPGSTDTPQQVEVTKKTAKPSSARAEVTPQTPQADVPKTGEATTQPILPVVLILAGLSLVGVVLRRQTKQIATKD</sequence>
<evidence type="ECO:0000313" key="8">
    <source>
        <dbReference type="EMBL" id="PNH18833.1"/>
    </source>
</evidence>
<keyword evidence="3" id="KW-0732">Signal</keyword>
<evidence type="ECO:0000313" key="9">
    <source>
        <dbReference type="Proteomes" id="UP000236394"/>
    </source>
</evidence>
<feature type="compositionally biased region" description="Basic and acidic residues" evidence="4">
    <location>
        <begin position="1172"/>
        <end position="1189"/>
    </location>
</feature>
<organism evidence="8 9">
    <name type="scientific">Mageeibacillus indolicus</name>
    <dbReference type="NCBI Taxonomy" id="884684"/>
    <lineage>
        <taxon>Bacteria</taxon>
        <taxon>Bacillati</taxon>
        <taxon>Bacillota</taxon>
        <taxon>Clostridia</taxon>
        <taxon>Eubacteriales</taxon>
        <taxon>Oscillospiraceae</taxon>
        <taxon>Mageeibacillus</taxon>
    </lineage>
</organism>
<keyword evidence="2" id="KW-0964">Secreted</keyword>
<dbReference type="NCBIfam" id="NF012162">
    <property type="entry name" value="surf_Nterm_1"/>
    <property type="match status" value="1"/>
</dbReference>
<dbReference type="PANTHER" id="PTHR36108">
    <property type="entry name" value="COLOSSIN-B-RELATED"/>
    <property type="match status" value="1"/>
</dbReference>
<name>A0A2J8B241_9FIRM</name>
<feature type="compositionally biased region" description="Basic and acidic residues" evidence="4">
    <location>
        <begin position="1055"/>
        <end position="1072"/>
    </location>
</feature>
<feature type="region of interest" description="Disordered" evidence="4">
    <location>
        <begin position="922"/>
        <end position="984"/>
    </location>
</feature>
<evidence type="ECO:0000259" key="6">
    <source>
        <dbReference type="Pfam" id="PF17802"/>
    </source>
</evidence>
<dbReference type="Pfam" id="PF22343">
    <property type="entry name" value="Surface-like_ins_dom"/>
    <property type="match status" value="1"/>
</dbReference>
<feature type="region of interest" description="Disordered" evidence="4">
    <location>
        <begin position="1129"/>
        <end position="1219"/>
    </location>
</feature>
<feature type="domain" description="Putative surface anchored protein-like helical insertion" evidence="7">
    <location>
        <begin position="125"/>
        <end position="223"/>
    </location>
</feature>
<dbReference type="RefSeq" id="WP_102892496.1">
    <property type="nucleotide sequence ID" value="NZ_NBZD01000002.1"/>
</dbReference>
<feature type="domain" description="SpaA-like prealbumin fold" evidence="6">
    <location>
        <begin position="712"/>
        <end position="793"/>
    </location>
</feature>
<dbReference type="Proteomes" id="UP000236394">
    <property type="component" value="Unassembled WGS sequence"/>
</dbReference>
<accession>A0A2J8B241</accession>
<evidence type="ECO:0000259" key="7">
    <source>
        <dbReference type="Pfam" id="PF22343"/>
    </source>
</evidence>
<evidence type="ECO:0000256" key="1">
    <source>
        <dbReference type="ARBA" id="ARBA00007257"/>
    </source>
</evidence>
<proteinExistence type="inferred from homology"/>
<evidence type="ECO:0000256" key="3">
    <source>
        <dbReference type="ARBA" id="ARBA00022729"/>
    </source>
</evidence>
<protein>
    <recommendedName>
        <fullName evidence="10">LPXTG-motif cell wall anchor domain protein</fullName>
    </recommendedName>
</protein>
<comment type="similarity">
    <text evidence="1">Belongs to the serine-aspartate repeat-containing protein (SDr) family.</text>
</comment>
<comment type="caution">
    <text evidence="8">The sequence shown here is derived from an EMBL/GenBank/DDBJ whole genome shotgun (WGS) entry which is preliminary data.</text>
</comment>
<keyword evidence="5" id="KW-1133">Transmembrane helix</keyword>
<evidence type="ECO:0000256" key="2">
    <source>
        <dbReference type="ARBA" id="ARBA00022525"/>
    </source>
</evidence>
<feature type="domain" description="SpaA-like prealbumin fold" evidence="6">
    <location>
        <begin position="481"/>
        <end position="566"/>
    </location>
</feature>
<dbReference type="InterPro" id="IPR054758">
    <property type="entry name" value="Lrp-like_ins_dom"/>
</dbReference>